<accession>A0A975GD55</accession>
<dbReference type="EMBL" id="CP046072">
    <property type="protein sequence ID" value="QSZ42232.1"/>
    <property type="molecule type" value="Genomic_DNA"/>
</dbReference>
<name>A0A975GD55_9BACT</name>
<dbReference type="Proteomes" id="UP000671852">
    <property type="component" value="Chromosome"/>
</dbReference>
<dbReference type="RefSeq" id="WP_207561048.1">
    <property type="nucleotide sequence ID" value="NZ_CP046072.1"/>
</dbReference>
<reference evidence="1" key="2">
    <citation type="submission" date="2021-04" db="EMBL/GenBank/DDBJ databases">
        <title>Isolation and characterization of a novel species of the genus Sulfurimonas.</title>
        <authorList>
            <person name="Fukui M."/>
        </authorList>
    </citation>
    <scope>NUCLEOTIDE SEQUENCE</scope>
    <source>
        <strain evidence="1">H1576</strain>
    </source>
</reference>
<proteinExistence type="predicted"/>
<reference evidence="1" key="1">
    <citation type="submission" date="2019-11" db="EMBL/GenBank/DDBJ databases">
        <authorList>
            <person name="Kojima H."/>
        </authorList>
    </citation>
    <scope>NUCLEOTIDE SEQUENCE</scope>
    <source>
        <strain evidence="1">H1576</strain>
    </source>
</reference>
<sequence length="138" mass="16189">MNANIRNRLNIEIKKAYYVFTRYKSPCTFAILYHEEELHVAKLGEFVRISDHLLKVDDNHYFINFAFTEQNGAFKASQNLILYLDKHFNNRTSCIAVDTFDSTHSSTIVINRLMQILQEIKKDPYSRIEDENILNGLV</sequence>
<dbReference type="AlphaFoldDB" id="A0A975GD55"/>
<protein>
    <submittedName>
        <fullName evidence="1">Uncharacterized protein</fullName>
    </submittedName>
</protein>
<evidence type="ECO:0000313" key="2">
    <source>
        <dbReference type="Proteomes" id="UP000671852"/>
    </source>
</evidence>
<dbReference type="KEGG" id="saqt:GJV85_08935"/>
<organism evidence="1 2">
    <name type="scientific">Sulfurimonas aquatica</name>
    <dbReference type="NCBI Taxonomy" id="2672570"/>
    <lineage>
        <taxon>Bacteria</taxon>
        <taxon>Pseudomonadati</taxon>
        <taxon>Campylobacterota</taxon>
        <taxon>Epsilonproteobacteria</taxon>
        <taxon>Campylobacterales</taxon>
        <taxon>Sulfurimonadaceae</taxon>
        <taxon>Sulfurimonas</taxon>
    </lineage>
</organism>
<evidence type="ECO:0000313" key="1">
    <source>
        <dbReference type="EMBL" id="QSZ42232.1"/>
    </source>
</evidence>
<gene>
    <name evidence="1" type="ORF">GJV85_08935</name>
</gene>
<keyword evidence="2" id="KW-1185">Reference proteome</keyword>